<dbReference type="AlphaFoldDB" id="A0A934RYU7"/>
<dbReference type="GO" id="GO:0008780">
    <property type="term" value="F:acyl-[acyl-carrier-protein]-UDP-N-acetylglucosamine O-acyltransferase activity"/>
    <property type="evidence" value="ECO:0007669"/>
    <property type="project" value="UniProtKB-EC"/>
</dbReference>
<dbReference type="EMBL" id="JAENIL010000008">
    <property type="protein sequence ID" value="MBK1876354.1"/>
    <property type="molecule type" value="Genomic_DNA"/>
</dbReference>
<keyword evidence="4" id="KW-0443">Lipid metabolism</keyword>
<dbReference type="InterPro" id="IPR037157">
    <property type="entry name" value="Acetyltransf_C_sf"/>
</dbReference>
<keyword evidence="5 7" id="KW-0012">Acyltransferase</keyword>
<dbReference type="Gene3D" id="1.20.1180.10">
    <property type="entry name" value="Udp N-acetylglucosamine O-acyltransferase, C-terminal domain"/>
    <property type="match status" value="1"/>
</dbReference>
<dbReference type="SUPFAM" id="SSF51161">
    <property type="entry name" value="Trimeric LpxA-like enzymes"/>
    <property type="match status" value="1"/>
</dbReference>
<dbReference type="Pfam" id="PF13720">
    <property type="entry name" value="Acetyltransf_11"/>
    <property type="match status" value="1"/>
</dbReference>
<evidence type="ECO:0000256" key="5">
    <source>
        <dbReference type="ARBA" id="ARBA00023315"/>
    </source>
</evidence>
<dbReference type="NCBIfam" id="NF003657">
    <property type="entry name" value="PRK05289.1"/>
    <property type="match status" value="1"/>
</dbReference>
<name>A0A934RYU7_9BACT</name>
<dbReference type="InterPro" id="IPR010137">
    <property type="entry name" value="Lipid_A_LpxA"/>
</dbReference>
<protein>
    <submittedName>
        <fullName evidence="7">Acyl-ACP--UDP-N-acetylglucosamine O-acyltransferase</fullName>
        <ecNumber evidence="7">2.3.1.129</ecNumber>
    </submittedName>
</protein>
<dbReference type="RefSeq" id="WP_200354569.1">
    <property type="nucleotide sequence ID" value="NZ_JAENIL010000008.1"/>
</dbReference>
<sequence>MADIHPTAIVSSEAKIAPDVVIGAYAIVEGSVEIGAGSRLESHSIVKEGARLGEGVTIGNFAVISGLPQDLSFDASTPTIARIGKGTTVREGVTVNRATKEGKETVVGEDCFLMAEAHVGHDCQVGSNVVIGNSSLLGGHVFVGDRTFIGGGAAVHQFCRVGEGVMFGGQSTTTMDVAPFTMFAERNALFGLNLVGLRRRGFSRDTIAMLQRCYRSVFMGTGNVRRLAEELLAGEYGEREETRRFLEFFAGGSRGFAKPGRGA</sequence>
<dbReference type="EC" id="2.3.1.129" evidence="7"/>
<dbReference type="Gene3D" id="2.160.10.10">
    <property type="entry name" value="Hexapeptide repeat proteins"/>
    <property type="match status" value="1"/>
</dbReference>
<evidence type="ECO:0000256" key="3">
    <source>
        <dbReference type="ARBA" id="ARBA00022679"/>
    </source>
</evidence>
<dbReference type="PANTHER" id="PTHR43480">
    <property type="entry name" value="ACYL-[ACYL-CARRIER-PROTEIN]--UDP-N-ACETYLGLUCOSAMINE O-ACYLTRANSFERASE"/>
    <property type="match status" value="1"/>
</dbReference>
<dbReference type="InterPro" id="IPR029098">
    <property type="entry name" value="Acetyltransf_C"/>
</dbReference>
<evidence type="ECO:0000313" key="7">
    <source>
        <dbReference type="EMBL" id="MBK1876354.1"/>
    </source>
</evidence>
<dbReference type="PANTHER" id="PTHR43480:SF1">
    <property type="entry name" value="ACYL-[ACYL-CARRIER-PROTEIN]--UDP-N-ACETYLGLUCOSAMINE O-ACYLTRANSFERASE, MITOCHONDRIAL-RELATED"/>
    <property type="match status" value="1"/>
</dbReference>
<evidence type="ECO:0000313" key="8">
    <source>
        <dbReference type="Proteomes" id="UP000617628"/>
    </source>
</evidence>
<keyword evidence="3 7" id="KW-0808">Transferase</keyword>
<comment type="caution">
    <text evidence="7">The sequence shown here is derived from an EMBL/GenBank/DDBJ whole genome shotgun (WGS) entry which is preliminary data.</text>
</comment>
<dbReference type="InterPro" id="IPR001451">
    <property type="entry name" value="Hexapep"/>
</dbReference>
<dbReference type="Pfam" id="PF00132">
    <property type="entry name" value="Hexapep"/>
    <property type="match status" value="2"/>
</dbReference>
<keyword evidence="8" id="KW-1185">Reference proteome</keyword>
<feature type="domain" description="UDP N-acetylglucosamine O-acyltransferase C-terminal" evidence="6">
    <location>
        <begin position="176"/>
        <end position="256"/>
    </location>
</feature>
<dbReference type="GO" id="GO:0016020">
    <property type="term" value="C:membrane"/>
    <property type="evidence" value="ECO:0007669"/>
    <property type="project" value="GOC"/>
</dbReference>
<proteinExistence type="predicted"/>
<reference evidence="7" key="1">
    <citation type="submission" date="2021-01" db="EMBL/GenBank/DDBJ databases">
        <title>Modified the classification status of verrucomicrobia.</title>
        <authorList>
            <person name="Feng X."/>
        </authorList>
    </citation>
    <scope>NUCLEOTIDE SEQUENCE</scope>
    <source>
        <strain evidence="7">KCTC 13126</strain>
    </source>
</reference>
<dbReference type="GO" id="GO:0009245">
    <property type="term" value="P:lipid A biosynthetic process"/>
    <property type="evidence" value="ECO:0007669"/>
    <property type="project" value="UniProtKB-KW"/>
</dbReference>
<dbReference type="Proteomes" id="UP000617628">
    <property type="component" value="Unassembled WGS sequence"/>
</dbReference>
<evidence type="ECO:0000256" key="1">
    <source>
        <dbReference type="ARBA" id="ARBA00022516"/>
    </source>
</evidence>
<evidence type="ECO:0000259" key="6">
    <source>
        <dbReference type="Pfam" id="PF13720"/>
    </source>
</evidence>
<dbReference type="PIRSF" id="PIRSF000456">
    <property type="entry name" value="UDP-GlcNAc_acltr"/>
    <property type="match status" value="1"/>
</dbReference>
<dbReference type="NCBIfam" id="TIGR01852">
    <property type="entry name" value="lipid_A_lpxA"/>
    <property type="match status" value="1"/>
</dbReference>
<organism evidence="7 8">
    <name type="scientific">Pelagicoccus mobilis</name>
    <dbReference type="NCBI Taxonomy" id="415221"/>
    <lineage>
        <taxon>Bacteria</taxon>
        <taxon>Pseudomonadati</taxon>
        <taxon>Verrucomicrobiota</taxon>
        <taxon>Opitutia</taxon>
        <taxon>Puniceicoccales</taxon>
        <taxon>Pelagicoccaceae</taxon>
        <taxon>Pelagicoccus</taxon>
    </lineage>
</organism>
<gene>
    <name evidence="7" type="primary">lpxA</name>
    <name evidence="7" type="ORF">JIN87_05705</name>
</gene>
<keyword evidence="2" id="KW-0441">Lipid A biosynthesis</keyword>
<accession>A0A934RYU7</accession>
<evidence type="ECO:0000256" key="2">
    <source>
        <dbReference type="ARBA" id="ARBA00022556"/>
    </source>
</evidence>
<evidence type="ECO:0000256" key="4">
    <source>
        <dbReference type="ARBA" id="ARBA00023098"/>
    </source>
</evidence>
<keyword evidence="1" id="KW-0444">Lipid biosynthesis</keyword>
<dbReference type="InterPro" id="IPR011004">
    <property type="entry name" value="Trimer_LpxA-like_sf"/>
</dbReference>